<keyword evidence="1" id="KW-1133">Transmembrane helix</keyword>
<dbReference type="OrthoDB" id="9940318at2"/>
<keyword evidence="3" id="KW-1185">Reference proteome</keyword>
<keyword evidence="1" id="KW-0472">Membrane</keyword>
<feature type="transmembrane region" description="Helical" evidence="1">
    <location>
        <begin position="91"/>
        <end position="108"/>
    </location>
</feature>
<reference evidence="2 3" key="1">
    <citation type="submission" date="2018-11" db="EMBL/GenBank/DDBJ databases">
        <title>Genome sequencing of Lautropia sp. KCOM 2505 (= ChDC F240).</title>
        <authorList>
            <person name="Kook J.-K."/>
            <person name="Park S.-N."/>
            <person name="Lim Y.K."/>
        </authorList>
    </citation>
    <scope>NUCLEOTIDE SEQUENCE [LARGE SCALE GENOMIC DNA]</scope>
    <source>
        <strain evidence="2 3">KCOM 2505</strain>
    </source>
</reference>
<feature type="transmembrane region" description="Helical" evidence="1">
    <location>
        <begin position="235"/>
        <end position="254"/>
    </location>
</feature>
<proteinExistence type="predicted"/>
<keyword evidence="1" id="KW-0812">Transmembrane</keyword>
<dbReference type="Proteomes" id="UP000270261">
    <property type="component" value="Unassembled WGS sequence"/>
</dbReference>
<evidence type="ECO:0000256" key="1">
    <source>
        <dbReference type="SAM" id="Phobius"/>
    </source>
</evidence>
<evidence type="ECO:0000313" key="3">
    <source>
        <dbReference type="Proteomes" id="UP000270261"/>
    </source>
</evidence>
<sequence length="356" mass="37184">MPTSAFASLLIAFVAAAGAVPLLRDLLRGKPAVRSAGAVAMAMGVAVAAFYSDPWPASDRGLIFGAASLVLAGLWLEPLVAKPFGATVRRVFEIVGTAVAAVFLFAWLDHGRVTWSVGFMMLAAVSVLLPIAASTLDRLPKATPALPAAMVVVQLLLLMFFGAANADGGSRYSLYEEFAIVALPVIGALVGCLIYLSSMPWRAHPGIAVGAGGLLALGFMVSWGSLRLGSITAEVRGGTTALLWLVAVPVFEFVREWLARGAARVAALRWLDGSPALRRLLQSVRTAHYSPVALVGIQAVLGLAGIGLCKLEVSGYLLTLALCGVAVAYMVVPVLISWRHPVGLMQGLPQHGSDHA</sequence>
<feature type="transmembrane region" description="Helical" evidence="1">
    <location>
        <begin position="178"/>
        <end position="196"/>
    </location>
</feature>
<feature type="transmembrane region" description="Helical" evidence="1">
    <location>
        <begin position="145"/>
        <end position="166"/>
    </location>
</feature>
<feature type="transmembrane region" description="Helical" evidence="1">
    <location>
        <begin position="62"/>
        <end position="79"/>
    </location>
</feature>
<feature type="transmembrane region" description="Helical" evidence="1">
    <location>
        <begin position="287"/>
        <end position="308"/>
    </location>
</feature>
<evidence type="ECO:0000313" key="2">
    <source>
        <dbReference type="EMBL" id="RRN43871.1"/>
    </source>
</evidence>
<gene>
    <name evidence="2" type="ORF">EHV23_10750</name>
</gene>
<protein>
    <submittedName>
        <fullName evidence="2">Uncharacterized protein</fullName>
    </submittedName>
</protein>
<feature type="transmembrane region" description="Helical" evidence="1">
    <location>
        <begin position="32"/>
        <end position="50"/>
    </location>
</feature>
<feature type="transmembrane region" description="Helical" evidence="1">
    <location>
        <begin position="6"/>
        <end position="23"/>
    </location>
</feature>
<dbReference type="EMBL" id="RRUE01000002">
    <property type="protein sequence ID" value="RRN43871.1"/>
    <property type="molecule type" value="Genomic_DNA"/>
</dbReference>
<organism evidence="2 3">
    <name type="scientific">Lautropia dentalis</name>
    <dbReference type="NCBI Taxonomy" id="2490857"/>
    <lineage>
        <taxon>Bacteria</taxon>
        <taxon>Pseudomonadati</taxon>
        <taxon>Pseudomonadota</taxon>
        <taxon>Betaproteobacteria</taxon>
        <taxon>Burkholderiales</taxon>
        <taxon>Burkholderiaceae</taxon>
        <taxon>Lautropia</taxon>
    </lineage>
</organism>
<accession>A0A3R8NA21</accession>
<dbReference type="AlphaFoldDB" id="A0A3R8NA21"/>
<feature type="transmembrane region" description="Helical" evidence="1">
    <location>
        <begin position="314"/>
        <end position="336"/>
    </location>
</feature>
<name>A0A3R8NA21_9BURK</name>
<feature type="transmembrane region" description="Helical" evidence="1">
    <location>
        <begin position="203"/>
        <end position="223"/>
    </location>
</feature>
<comment type="caution">
    <text evidence="2">The sequence shown here is derived from an EMBL/GenBank/DDBJ whole genome shotgun (WGS) entry which is preliminary data.</text>
</comment>
<feature type="transmembrane region" description="Helical" evidence="1">
    <location>
        <begin position="114"/>
        <end position="133"/>
    </location>
</feature>
<dbReference type="RefSeq" id="WP_125096071.1">
    <property type="nucleotide sequence ID" value="NZ_RRUE01000002.1"/>
</dbReference>